<evidence type="ECO:0000256" key="11">
    <source>
        <dbReference type="ARBA" id="ARBA00023028"/>
    </source>
</evidence>
<dbReference type="PANTHER" id="PTHR12449:SF18">
    <property type="entry name" value="DEATH DOMAIN-CONTAINING PROTEIN"/>
    <property type="match status" value="1"/>
</dbReference>
<dbReference type="SUPFAM" id="SSF47986">
    <property type="entry name" value="DEATH domain"/>
    <property type="match status" value="1"/>
</dbReference>
<keyword evidence="5" id="KW-0964">Secreted</keyword>
<comment type="cofactor">
    <cofactor evidence="1">
        <name>Mg(2+)</name>
        <dbReference type="ChEBI" id="CHEBI:18420"/>
    </cofactor>
</comment>
<evidence type="ECO:0000256" key="12">
    <source>
        <dbReference type="ARBA" id="ARBA00023298"/>
    </source>
</evidence>
<evidence type="ECO:0000256" key="5">
    <source>
        <dbReference type="ARBA" id="ARBA00022525"/>
    </source>
</evidence>
<keyword evidence="12" id="KW-0472">Membrane</keyword>
<keyword evidence="12" id="KW-1053">Target membrane</keyword>
<accession>A0AAV4UK07</accession>
<keyword evidence="13" id="KW-0040">ANK repeat</keyword>
<dbReference type="GO" id="GO:0000166">
    <property type="term" value="F:nucleotide binding"/>
    <property type="evidence" value="ECO:0007669"/>
    <property type="project" value="UniProtKB-KW"/>
</dbReference>
<dbReference type="PANTHER" id="PTHR12449">
    <property type="entry name" value="DEATH DOMAIN-CONTAINING PROTEIN"/>
    <property type="match status" value="1"/>
</dbReference>
<dbReference type="Gene3D" id="1.10.533.10">
    <property type="entry name" value="Death Domain, Fas"/>
    <property type="match status" value="1"/>
</dbReference>
<evidence type="ECO:0000313" key="18">
    <source>
        <dbReference type="Proteomes" id="UP001054837"/>
    </source>
</evidence>
<comment type="subcellular location">
    <subcellularLocation>
        <location evidence="3">Secreted</location>
    </subcellularLocation>
    <subcellularLocation>
        <location evidence="2">Target cell membrane</location>
    </subcellularLocation>
</comment>
<keyword evidence="9" id="KW-0677">Repeat</keyword>
<dbReference type="PROSITE" id="PS50088">
    <property type="entry name" value="ANK_REPEAT"/>
    <property type="match status" value="2"/>
</dbReference>
<feature type="domain" description="Roc" evidence="16">
    <location>
        <begin position="158"/>
        <end position="405"/>
    </location>
</feature>
<gene>
    <name evidence="17" type="primary">dapk-1</name>
    <name evidence="17" type="ORF">CDAR_470871</name>
</gene>
<evidence type="ECO:0000313" key="17">
    <source>
        <dbReference type="EMBL" id="GIY58104.1"/>
    </source>
</evidence>
<dbReference type="SUPFAM" id="SSF48403">
    <property type="entry name" value="Ankyrin repeat"/>
    <property type="match status" value="1"/>
</dbReference>
<feature type="compositionally biased region" description="Polar residues" evidence="14">
    <location>
        <begin position="766"/>
        <end position="783"/>
    </location>
</feature>
<dbReference type="InterPro" id="IPR000488">
    <property type="entry name" value="Death_dom"/>
</dbReference>
<evidence type="ECO:0000256" key="6">
    <source>
        <dbReference type="ARBA" id="ARBA00022537"/>
    </source>
</evidence>
<dbReference type="GO" id="GO:0090729">
    <property type="term" value="F:toxin activity"/>
    <property type="evidence" value="ECO:0007669"/>
    <property type="project" value="UniProtKB-KW"/>
</dbReference>
<keyword evidence="7" id="KW-0800">Toxin</keyword>
<sequence length="957" mass="106312">MDTHTLECKAICDISIHALHGCTALHWALRRHHSAIAVILLQYGCNIDTVDNVGEAPIHIVSREGLLSMAQTLCAFGCKVEIPNQLGQYPLHLAARNGHMELVRCLCLAGCDVELKNKDGITSEISALAQGYNEMANLLNRLRNAHLREEYIAQLIPSTKPISKIKLKLFGHSGVGKSTFVDSLKCGYFVSWFRRSVGSMSPNSQGTKKVSFGGSDSLNQSVIELNSSGAAKLLFETNFDTYTHGVDAQHLHISGIGDISLWEFSGHEPYYILYDNFIGNTNCLHLVFFNLSDPYDTQVQQVEFWLYFLQSRIPAQEPLGYCGKSGKAARVALVATHADSSSCHRVAATGEYVSSEATSVLRIMQSKFGKIFDLHETVFVLDTHVVGSPAMKALKSYVAHHKDKVTQGLPKSTSFLEAVCTQLSTSWRKSRCCFPVLPWQEFMDLVHSEVNPLAGEEHMKELIQQLQIMGEVLYIACENDDVVILDPGWLCGTILGYLLSQENLEQARITGIYSGDDIQLLFPEADGSKLLTILEALQLCTECETEGEIEYEFPRFNLVESVEGLWNASQYTAYGGVRLSCQYKYFLATLFPRLQVNLRRSLKGSSDSDCDLYQWYRGSKYCSGLLEGIITLIDDDTAYEIKVRGPATMKSECFFFLEDLITIGEQMISDVCPGLAIERHYLSSSQLKSHSKNIYAYPPSHIINGLVQDGIYGTVTNKITGATETLVNIVFFGAAEVLMFTQNERTSPELSSVTFQKSALPRMHHSQTSPSLAHRSQSPSSNVEQRRKSLPATSNSACCKEYSSPCQILQDFYSKLSQRRESSPAVLHDQNPVVVLVSDLHASQLPLLSCQCLCAILDSPDSMGRDWCMLGILLGMTDKLPKLDPGDNPAFSPTACILSEWMKHSDNTLGQLMIRLSELERTDAIEALLPTLPMFRVTPVCFKHNFIDCNINASCNQ</sequence>
<feature type="repeat" description="ANK" evidence="13">
    <location>
        <begin position="86"/>
        <end position="118"/>
    </location>
</feature>
<evidence type="ECO:0000256" key="4">
    <source>
        <dbReference type="ARBA" id="ARBA00022483"/>
    </source>
</evidence>
<dbReference type="GO" id="GO:0006887">
    <property type="term" value="P:exocytosis"/>
    <property type="evidence" value="ECO:0007669"/>
    <property type="project" value="UniProtKB-KW"/>
</dbReference>
<feature type="domain" description="Death" evidence="15">
    <location>
        <begin position="861"/>
        <end position="932"/>
    </location>
</feature>
<reference evidence="17 18" key="1">
    <citation type="submission" date="2021-06" db="EMBL/GenBank/DDBJ databases">
        <title>Caerostris darwini draft genome.</title>
        <authorList>
            <person name="Kono N."/>
            <person name="Arakawa K."/>
        </authorList>
    </citation>
    <scope>NUCLEOTIDE SEQUENCE [LARGE SCALE GENOMIC DNA]</scope>
</reference>
<dbReference type="SUPFAM" id="SSF52540">
    <property type="entry name" value="P-loop containing nucleoside triphosphate hydrolases"/>
    <property type="match status" value="1"/>
</dbReference>
<comment type="caution">
    <text evidence="17">The sequence shown here is derived from an EMBL/GenBank/DDBJ whole genome shotgun (WGS) entry which is preliminary data.</text>
</comment>
<keyword evidence="18" id="KW-1185">Reference proteome</keyword>
<dbReference type="GO" id="GO:0016301">
    <property type="term" value="F:kinase activity"/>
    <property type="evidence" value="ECO:0007669"/>
    <property type="project" value="UniProtKB-KW"/>
</dbReference>
<protein>
    <submittedName>
        <fullName evidence="17">Death-associated protein kinase dapk-1</fullName>
    </submittedName>
</protein>
<dbReference type="GO" id="GO:0044231">
    <property type="term" value="C:host cell presynaptic membrane"/>
    <property type="evidence" value="ECO:0007669"/>
    <property type="project" value="UniProtKB-KW"/>
</dbReference>
<dbReference type="InterPro" id="IPR020859">
    <property type="entry name" value="ROC"/>
</dbReference>
<proteinExistence type="predicted"/>
<evidence type="ECO:0000256" key="9">
    <source>
        <dbReference type="ARBA" id="ARBA00022737"/>
    </source>
</evidence>
<dbReference type="InterPro" id="IPR039788">
    <property type="entry name" value="NOL4/NOL4L"/>
</dbReference>
<dbReference type="Pfam" id="PF00531">
    <property type="entry name" value="Death"/>
    <property type="match status" value="1"/>
</dbReference>
<evidence type="ECO:0000256" key="3">
    <source>
        <dbReference type="ARBA" id="ARBA00004613"/>
    </source>
</evidence>
<evidence type="ECO:0000259" key="15">
    <source>
        <dbReference type="PROSITE" id="PS50017"/>
    </source>
</evidence>
<dbReference type="InterPro" id="IPR036770">
    <property type="entry name" value="Ankyrin_rpt-contain_sf"/>
</dbReference>
<keyword evidence="10" id="KW-0547">Nucleotide-binding</keyword>
<keyword evidence="17" id="KW-0418">Kinase</keyword>
<dbReference type="Gene3D" id="1.25.40.20">
    <property type="entry name" value="Ankyrin repeat-containing domain"/>
    <property type="match status" value="2"/>
</dbReference>
<dbReference type="InterPro" id="IPR011029">
    <property type="entry name" value="DEATH-like_dom_sf"/>
</dbReference>
<feature type="repeat" description="ANK" evidence="13">
    <location>
        <begin position="20"/>
        <end position="52"/>
    </location>
</feature>
<keyword evidence="11" id="KW-0638">Presynaptic neurotoxin</keyword>
<evidence type="ECO:0000256" key="13">
    <source>
        <dbReference type="PROSITE-ProRule" id="PRU00023"/>
    </source>
</evidence>
<dbReference type="Pfam" id="PF12796">
    <property type="entry name" value="Ank_2"/>
    <property type="match status" value="1"/>
</dbReference>
<dbReference type="SMART" id="SM00005">
    <property type="entry name" value="DEATH"/>
    <property type="match status" value="1"/>
</dbReference>
<dbReference type="AlphaFoldDB" id="A0AAV4UK07"/>
<dbReference type="PROSITE" id="PS50297">
    <property type="entry name" value="ANK_REP_REGION"/>
    <property type="match status" value="2"/>
</dbReference>
<evidence type="ECO:0000256" key="8">
    <source>
        <dbReference type="ARBA" id="ARBA00022699"/>
    </source>
</evidence>
<keyword evidence="17" id="KW-0808">Transferase</keyword>
<dbReference type="EMBL" id="BPLQ01011457">
    <property type="protein sequence ID" value="GIY58104.1"/>
    <property type="molecule type" value="Genomic_DNA"/>
</dbReference>
<dbReference type="GO" id="GO:0005576">
    <property type="term" value="C:extracellular region"/>
    <property type="evidence" value="ECO:0007669"/>
    <property type="project" value="UniProtKB-SubCell"/>
</dbReference>
<name>A0AAV4UK07_9ARAC</name>
<dbReference type="Gene3D" id="3.40.50.300">
    <property type="entry name" value="P-loop containing nucleotide triphosphate hydrolases"/>
    <property type="match status" value="1"/>
</dbReference>
<evidence type="ECO:0000256" key="2">
    <source>
        <dbReference type="ARBA" id="ARBA00004175"/>
    </source>
</evidence>
<evidence type="ECO:0000256" key="14">
    <source>
        <dbReference type="SAM" id="MobiDB-lite"/>
    </source>
</evidence>
<keyword evidence="4" id="KW-0268">Exocytosis</keyword>
<dbReference type="SMART" id="SM00248">
    <property type="entry name" value="ANK"/>
    <property type="match status" value="3"/>
</dbReference>
<dbReference type="Pfam" id="PF00023">
    <property type="entry name" value="Ank"/>
    <property type="match status" value="1"/>
</dbReference>
<evidence type="ECO:0000256" key="7">
    <source>
        <dbReference type="ARBA" id="ARBA00022656"/>
    </source>
</evidence>
<keyword evidence="8" id="KW-0528">Neurotoxin</keyword>
<dbReference type="GO" id="GO:0044218">
    <property type="term" value="C:other organism cell membrane"/>
    <property type="evidence" value="ECO:0007669"/>
    <property type="project" value="UniProtKB-KW"/>
</dbReference>
<dbReference type="GO" id="GO:0007165">
    <property type="term" value="P:signal transduction"/>
    <property type="evidence" value="ECO:0007669"/>
    <property type="project" value="InterPro"/>
</dbReference>
<feature type="region of interest" description="Disordered" evidence="14">
    <location>
        <begin position="751"/>
        <end position="787"/>
    </location>
</feature>
<evidence type="ECO:0000256" key="1">
    <source>
        <dbReference type="ARBA" id="ARBA00001946"/>
    </source>
</evidence>
<evidence type="ECO:0000259" key="16">
    <source>
        <dbReference type="PROSITE" id="PS51424"/>
    </source>
</evidence>
<dbReference type="InterPro" id="IPR002110">
    <property type="entry name" value="Ankyrin_rpt"/>
</dbReference>
<evidence type="ECO:0000256" key="10">
    <source>
        <dbReference type="ARBA" id="ARBA00022741"/>
    </source>
</evidence>
<dbReference type="PROSITE" id="PS50017">
    <property type="entry name" value="DEATH_DOMAIN"/>
    <property type="match status" value="1"/>
</dbReference>
<keyword evidence="6" id="KW-1052">Target cell membrane</keyword>
<dbReference type="Proteomes" id="UP001054837">
    <property type="component" value="Unassembled WGS sequence"/>
</dbReference>
<dbReference type="PROSITE" id="PS51424">
    <property type="entry name" value="ROC"/>
    <property type="match status" value="1"/>
</dbReference>
<dbReference type="InterPro" id="IPR027417">
    <property type="entry name" value="P-loop_NTPase"/>
</dbReference>
<organism evidence="17 18">
    <name type="scientific">Caerostris darwini</name>
    <dbReference type="NCBI Taxonomy" id="1538125"/>
    <lineage>
        <taxon>Eukaryota</taxon>
        <taxon>Metazoa</taxon>
        <taxon>Ecdysozoa</taxon>
        <taxon>Arthropoda</taxon>
        <taxon>Chelicerata</taxon>
        <taxon>Arachnida</taxon>
        <taxon>Araneae</taxon>
        <taxon>Araneomorphae</taxon>
        <taxon>Entelegynae</taxon>
        <taxon>Araneoidea</taxon>
        <taxon>Araneidae</taxon>
        <taxon>Caerostris</taxon>
    </lineage>
</organism>